<gene>
    <name evidence="2" type="ORF">LY89DRAFT_771821</name>
</gene>
<dbReference type="EMBL" id="KQ947409">
    <property type="protein sequence ID" value="KUJ20788.1"/>
    <property type="molecule type" value="Genomic_DNA"/>
</dbReference>
<dbReference type="KEGG" id="psco:LY89DRAFT_771821"/>
<feature type="compositionally biased region" description="Polar residues" evidence="1">
    <location>
        <begin position="48"/>
        <end position="74"/>
    </location>
</feature>
<dbReference type="Proteomes" id="UP000070700">
    <property type="component" value="Unassembled WGS sequence"/>
</dbReference>
<sequence length="261" mass="28853">MSKCPKCGRSMESRYPTYKPPAESHRPSSGSSHPSGSSRPSGSHAQRPGSSANTLLSSGKSLFKSQKDVSMSKLQTKRSRMPDDSRQAKEQDVWANTQLAQNGASACPVGLLWSRDRDGYRCIGGGHFVSDQQVADGKGGWYYGGADKHGIMVQWYGPFYEKDPFSSRMSEEKLRMVRKVHFGSENPTAEDKIWTKSLPRPSDSELSRKMASLGITDVDSYRKHVLKKLHGFNKLLGSNGVVRLNGFPGSGALDRFFDPHH</sequence>
<keyword evidence="3" id="KW-1185">Reference proteome</keyword>
<protein>
    <submittedName>
        <fullName evidence="2">Uncharacterized protein</fullName>
    </submittedName>
</protein>
<reference evidence="2 3" key="1">
    <citation type="submission" date="2015-10" db="EMBL/GenBank/DDBJ databases">
        <title>Full genome of DAOMC 229536 Phialocephala scopiformis, a fungal endophyte of spruce producing the potent anti-insectan compound rugulosin.</title>
        <authorList>
            <consortium name="DOE Joint Genome Institute"/>
            <person name="Walker A.K."/>
            <person name="Frasz S.L."/>
            <person name="Seifert K.A."/>
            <person name="Miller J.D."/>
            <person name="Mondo S.J."/>
            <person name="Labutti K."/>
            <person name="Lipzen A."/>
            <person name="Dockter R."/>
            <person name="Kennedy M."/>
            <person name="Grigoriev I.V."/>
            <person name="Spatafora J.W."/>
        </authorList>
    </citation>
    <scope>NUCLEOTIDE SEQUENCE [LARGE SCALE GENOMIC DNA]</scope>
    <source>
        <strain evidence="2 3">CBS 120377</strain>
    </source>
</reference>
<feature type="compositionally biased region" description="Low complexity" evidence="1">
    <location>
        <begin position="27"/>
        <end position="44"/>
    </location>
</feature>
<dbReference type="RefSeq" id="XP_018075143.1">
    <property type="nucleotide sequence ID" value="XM_018221896.1"/>
</dbReference>
<dbReference type="InParanoid" id="A0A194XKT3"/>
<proteinExistence type="predicted"/>
<evidence type="ECO:0000313" key="3">
    <source>
        <dbReference type="Proteomes" id="UP000070700"/>
    </source>
</evidence>
<dbReference type="GeneID" id="28831622"/>
<dbReference type="AlphaFoldDB" id="A0A194XKT3"/>
<name>A0A194XKT3_MOLSC</name>
<organism evidence="2 3">
    <name type="scientific">Mollisia scopiformis</name>
    <name type="common">Conifer needle endophyte fungus</name>
    <name type="synonym">Phialocephala scopiformis</name>
    <dbReference type="NCBI Taxonomy" id="149040"/>
    <lineage>
        <taxon>Eukaryota</taxon>
        <taxon>Fungi</taxon>
        <taxon>Dikarya</taxon>
        <taxon>Ascomycota</taxon>
        <taxon>Pezizomycotina</taxon>
        <taxon>Leotiomycetes</taxon>
        <taxon>Helotiales</taxon>
        <taxon>Mollisiaceae</taxon>
        <taxon>Mollisia</taxon>
    </lineage>
</organism>
<feature type="compositionally biased region" description="Basic and acidic residues" evidence="1">
    <location>
        <begin position="80"/>
        <end position="91"/>
    </location>
</feature>
<evidence type="ECO:0000256" key="1">
    <source>
        <dbReference type="SAM" id="MobiDB-lite"/>
    </source>
</evidence>
<dbReference type="OrthoDB" id="3443855at2759"/>
<accession>A0A194XKT3</accession>
<feature type="region of interest" description="Disordered" evidence="1">
    <location>
        <begin position="1"/>
        <end position="91"/>
    </location>
</feature>
<evidence type="ECO:0000313" key="2">
    <source>
        <dbReference type="EMBL" id="KUJ20788.1"/>
    </source>
</evidence>